<evidence type="ECO:0000313" key="1">
    <source>
        <dbReference type="EMBL" id="CAI5721975.1"/>
    </source>
</evidence>
<protein>
    <recommendedName>
        <fullName evidence="3">Reverse transcriptase domain-containing protein</fullName>
    </recommendedName>
</protein>
<accession>A0AAV0TKL5</accession>
<reference evidence="1" key="1">
    <citation type="submission" date="2022-12" db="EMBL/GenBank/DDBJ databases">
        <authorList>
            <person name="Webb A."/>
        </authorList>
    </citation>
    <scope>NUCLEOTIDE SEQUENCE</scope>
    <source>
        <strain evidence="1">Pd1</strain>
    </source>
</reference>
<keyword evidence="2" id="KW-1185">Reference proteome</keyword>
<organism evidence="1 2">
    <name type="scientific">Peronospora destructor</name>
    <dbReference type="NCBI Taxonomy" id="86335"/>
    <lineage>
        <taxon>Eukaryota</taxon>
        <taxon>Sar</taxon>
        <taxon>Stramenopiles</taxon>
        <taxon>Oomycota</taxon>
        <taxon>Peronosporomycetes</taxon>
        <taxon>Peronosporales</taxon>
        <taxon>Peronosporaceae</taxon>
        <taxon>Peronospora</taxon>
    </lineage>
</organism>
<dbReference type="EMBL" id="CANTFM010000446">
    <property type="protein sequence ID" value="CAI5721975.1"/>
    <property type="molecule type" value="Genomic_DNA"/>
</dbReference>
<proteinExistence type="predicted"/>
<dbReference type="Proteomes" id="UP001162029">
    <property type="component" value="Unassembled WGS sequence"/>
</dbReference>
<evidence type="ECO:0000313" key="2">
    <source>
        <dbReference type="Proteomes" id="UP001162029"/>
    </source>
</evidence>
<evidence type="ECO:0008006" key="3">
    <source>
        <dbReference type="Google" id="ProtNLM"/>
    </source>
</evidence>
<name>A0AAV0TKL5_9STRA</name>
<gene>
    <name evidence="1" type="ORF">PDE001_LOCUS2579</name>
</gene>
<dbReference type="AlphaFoldDB" id="A0AAV0TKL5"/>
<comment type="caution">
    <text evidence="1">The sequence shown here is derived from an EMBL/GenBank/DDBJ whole genome shotgun (WGS) entry which is preliminary data.</text>
</comment>
<sequence>MGDPNSPAGRAPPPDPRMQRKLLDFIVRFVSDVDRAILNVRITAAYIASAIRHLKASSALGMDGLTAGFYQVAPDVFGECLIIVFHDRLKCGVLLPSQRKSAVLLL</sequence>